<gene>
    <name evidence="6" type="ORF">BD410DRAFT_711708</name>
</gene>
<dbReference type="AlphaFoldDB" id="A0A4Y7QLJ9"/>
<dbReference type="Proteomes" id="UP000294933">
    <property type="component" value="Unassembled WGS sequence"/>
</dbReference>
<evidence type="ECO:0000256" key="4">
    <source>
        <dbReference type="SAM" id="MobiDB-lite"/>
    </source>
</evidence>
<dbReference type="CDD" id="cd01991">
    <property type="entry name" value="Asn_synthase_B_C"/>
    <property type="match status" value="1"/>
</dbReference>
<dbReference type="PANTHER" id="PTHR45937">
    <property type="entry name" value="ASPARAGINE SYNTHETASE DOMAIN-CONTAINING PROTEIN 1"/>
    <property type="match status" value="1"/>
</dbReference>
<sequence>MCGILLAVQPLSNVEGSSGTRFETLWEGLKVVNAARGPDAQGEQIFNATNGDGLELQIRFFASELRLRGDQPIEQPHIRDGDVFCWNGEVFEGLDVGDTENDGVKLFELIRNIDNAVKLREILGSIEGPYAFTYFHKKTSRLFYGRDPLGRRSLLIHTPTQENPYFILTSTSVGAHPHSSFEELSTDHIYSLDLEKWPNRRPLAAPPAINRELPPHIPVINSAEGIPDHFLPPVEGLLSQLSHSVLFRVRDIPCHSEKGDARVAVLFSGGIDSTIIAYLADRHLPLDEPIDLLNVAFENPRKMRASPASRRSREAGRERGDVDAYDFLVPDRVTGLEELEELQRLCPRRRWNFVRVWMQMQESLKAKGVVEALMFPARTVMDMSLAIALYFASKGKGKMRQNRTDPAEPYCSTARVLLNGLGSDELLGGYSRHRTTFQSGSWTAVVEELQMEIDRIPTRNLGRDDRIISTHGKEARYPFLSLTVVSYLAGLPVYLKVDPRLDAGIGDKILLRLAAKKVGLMEASERKKRAMQFGTHSARMEAGPSERRGNNNLG</sequence>
<dbReference type="Pfam" id="PF00733">
    <property type="entry name" value="Asn_synthase"/>
    <property type="match status" value="2"/>
</dbReference>
<dbReference type="PANTHER" id="PTHR45937:SF1">
    <property type="entry name" value="ASPARAGINE SYNTHETASE DOMAIN-CONTAINING PROTEIN 1"/>
    <property type="match status" value="1"/>
</dbReference>
<feature type="domain" description="Glutamine amidotransferase type-2" evidence="5">
    <location>
        <begin position="2"/>
        <end position="195"/>
    </location>
</feature>
<keyword evidence="7" id="KW-1185">Reference proteome</keyword>
<protein>
    <recommendedName>
        <fullName evidence="5">Glutamine amidotransferase type-2 domain-containing protein</fullName>
    </recommendedName>
</protein>
<dbReference type="InterPro" id="IPR014729">
    <property type="entry name" value="Rossmann-like_a/b/a_fold"/>
</dbReference>
<dbReference type="SUPFAM" id="SSF52402">
    <property type="entry name" value="Adenine nucleotide alpha hydrolases-like"/>
    <property type="match status" value="1"/>
</dbReference>
<dbReference type="STRING" id="50990.A0A4Y7QLJ9"/>
<feature type="compositionally biased region" description="Basic and acidic residues" evidence="4">
    <location>
        <begin position="544"/>
        <end position="554"/>
    </location>
</feature>
<evidence type="ECO:0000313" key="6">
    <source>
        <dbReference type="EMBL" id="TDL28534.1"/>
    </source>
</evidence>
<evidence type="ECO:0000259" key="5">
    <source>
        <dbReference type="PROSITE" id="PS51278"/>
    </source>
</evidence>
<evidence type="ECO:0000313" key="7">
    <source>
        <dbReference type="Proteomes" id="UP000294933"/>
    </source>
</evidence>
<name>A0A4Y7QLJ9_9AGAM</name>
<dbReference type="InterPro" id="IPR001962">
    <property type="entry name" value="Asn_synthase"/>
</dbReference>
<evidence type="ECO:0000256" key="1">
    <source>
        <dbReference type="ARBA" id="ARBA00022605"/>
    </source>
</evidence>
<keyword evidence="3" id="KW-0315">Glutamine amidotransferase</keyword>
<keyword evidence="2" id="KW-0061">Asparagine biosynthesis</keyword>
<dbReference type="Gene3D" id="3.40.50.620">
    <property type="entry name" value="HUPs"/>
    <property type="match status" value="1"/>
</dbReference>
<dbReference type="GO" id="GO:0006529">
    <property type="term" value="P:asparagine biosynthetic process"/>
    <property type="evidence" value="ECO:0007669"/>
    <property type="project" value="UniProtKB-KW"/>
</dbReference>
<dbReference type="EMBL" id="ML170157">
    <property type="protein sequence ID" value="TDL28534.1"/>
    <property type="molecule type" value="Genomic_DNA"/>
</dbReference>
<dbReference type="GO" id="GO:0004066">
    <property type="term" value="F:asparagine synthase (glutamine-hydrolyzing) activity"/>
    <property type="evidence" value="ECO:0007669"/>
    <property type="project" value="InterPro"/>
</dbReference>
<dbReference type="InterPro" id="IPR051857">
    <property type="entry name" value="Asn_synthetase_domain"/>
</dbReference>
<dbReference type="OrthoDB" id="10252281at2759"/>
<keyword evidence="1" id="KW-0028">Amino-acid biosynthesis</keyword>
<evidence type="ECO:0000256" key="3">
    <source>
        <dbReference type="ARBA" id="ARBA00022962"/>
    </source>
</evidence>
<dbReference type="VEuPathDB" id="FungiDB:BD410DRAFT_711708"/>
<feature type="region of interest" description="Disordered" evidence="4">
    <location>
        <begin position="529"/>
        <end position="554"/>
    </location>
</feature>
<dbReference type="Gene3D" id="3.60.20.10">
    <property type="entry name" value="Glutamine Phosphoribosylpyrophosphate, subunit 1, domain 1"/>
    <property type="match status" value="1"/>
</dbReference>
<evidence type="ECO:0000256" key="2">
    <source>
        <dbReference type="ARBA" id="ARBA00022888"/>
    </source>
</evidence>
<dbReference type="PROSITE" id="PS51278">
    <property type="entry name" value="GATASE_TYPE_2"/>
    <property type="match status" value="1"/>
</dbReference>
<reference evidence="6 7" key="1">
    <citation type="submission" date="2018-06" db="EMBL/GenBank/DDBJ databases">
        <title>A transcriptomic atlas of mushroom development highlights an independent origin of complex multicellularity.</title>
        <authorList>
            <consortium name="DOE Joint Genome Institute"/>
            <person name="Krizsan K."/>
            <person name="Almasi E."/>
            <person name="Merenyi Z."/>
            <person name="Sahu N."/>
            <person name="Viragh M."/>
            <person name="Koszo T."/>
            <person name="Mondo S."/>
            <person name="Kiss B."/>
            <person name="Balint B."/>
            <person name="Kues U."/>
            <person name="Barry K."/>
            <person name="Hegedus J.C."/>
            <person name="Henrissat B."/>
            <person name="Johnson J."/>
            <person name="Lipzen A."/>
            <person name="Ohm R."/>
            <person name="Nagy I."/>
            <person name="Pangilinan J."/>
            <person name="Yan J."/>
            <person name="Xiong Y."/>
            <person name="Grigoriev I.V."/>
            <person name="Hibbett D.S."/>
            <person name="Nagy L.G."/>
        </authorList>
    </citation>
    <scope>NUCLEOTIDE SEQUENCE [LARGE SCALE GENOMIC DNA]</scope>
    <source>
        <strain evidence="6 7">SZMC22713</strain>
    </source>
</reference>
<dbReference type="InterPro" id="IPR017932">
    <property type="entry name" value="GATase_2_dom"/>
</dbReference>
<organism evidence="6 7">
    <name type="scientific">Rickenella mellea</name>
    <dbReference type="NCBI Taxonomy" id="50990"/>
    <lineage>
        <taxon>Eukaryota</taxon>
        <taxon>Fungi</taxon>
        <taxon>Dikarya</taxon>
        <taxon>Basidiomycota</taxon>
        <taxon>Agaricomycotina</taxon>
        <taxon>Agaricomycetes</taxon>
        <taxon>Hymenochaetales</taxon>
        <taxon>Rickenellaceae</taxon>
        <taxon>Rickenella</taxon>
    </lineage>
</organism>
<dbReference type="SUPFAM" id="SSF56235">
    <property type="entry name" value="N-terminal nucleophile aminohydrolases (Ntn hydrolases)"/>
    <property type="match status" value="1"/>
</dbReference>
<dbReference type="InterPro" id="IPR029055">
    <property type="entry name" value="Ntn_hydrolases_N"/>
</dbReference>
<proteinExistence type="predicted"/>
<accession>A0A4Y7QLJ9</accession>